<sequence>MINAMIIDELDNVGVVIYPIKKGDTISYVMANQQTAEIQAVDDIKIYHKFAIRDIVKGAPVVKYGQHIGSAGIDIKQGQHVHIHNVESVREL</sequence>
<dbReference type="Gene3D" id="2.30.130.110">
    <property type="match status" value="1"/>
</dbReference>
<evidence type="ECO:0000313" key="4">
    <source>
        <dbReference type="Proteomes" id="UP000199309"/>
    </source>
</evidence>
<feature type="domain" description="SAF" evidence="2">
    <location>
        <begin position="11"/>
        <end position="87"/>
    </location>
</feature>
<gene>
    <name evidence="3" type="ORF">SAMN05660299_02768</name>
</gene>
<dbReference type="RefSeq" id="WP_091653108.1">
    <property type="nucleotide sequence ID" value="NZ_FNHQ01000053.1"/>
</dbReference>
<organism evidence="3 4">
    <name type="scientific">Megasphaera paucivorans</name>
    <dbReference type="NCBI Taxonomy" id="349095"/>
    <lineage>
        <taxon>Bacteria</taxon>
        <taxon>Bacillati</taxon>
        <taxon>Bacillota</taxon>
        <taxon>Negativicutes</taxon>
        <taxon>Veillonellales</taxon>
        <taxon>Veillonellaceae</taxon>
        <taxon>Megasphaera</taxon>
    </lineage>
</organism>
<protein>
    <submittedName>
        <fullName evidence="3">Altronate dehydratase small subunit</fullName>
    </submittedName>
</protein>
<accession>A0A1H0BMZ3</accession>
<dbReference type="AlphaFoldDB" id="A0A1H0BMZ3"/>
<dbReference type="InterPro" id="IPR013974">
    <property type="entry name" value="SAF"/>
</dbReference>
<dbReference type="OrthoDB" id="9804574at2"/>
<dbReference type="GO" id="GO:0016829">
    <property type="term" value="F:lyase activity"/>
    <property type="evidence" value="ECO:0007669"/>
    <property type="project" value="UniProtKB-KW"/>
</dbReference>
<reference evidence="3 4" key="1">
    <citation type="submission" date="2016-10" db="EMBL/GenBank/DDBJ databases">
        <authorList>
            <person name="de Groot N.N."/>
        </authorList>
    </citation>
    <scope>NUCLEOTIDE SEQUENCE [LARGE SCALE GENOMIC DNA]</scope>
    <source>
        <strain evidence="3 4">DSM 16981</strain>
    </source>
</reference>
<dbReference type="EMBL" id="FNHQ01000053">
    <property type="protein sequence ID" value="SDN47047.1"/>
    <property type="molecule type" value="Genomic_DNA"/>
</dbReference>
<keyword evidence="1" id="KW-0456">Lyase</keyword>
<proteinExistence type="predicted"/>
<keyword evidence="4" id="KW-1185">Reference proteome</keyword>
<dbReference type="SMART" id="SM00858">
    <property type="entry name" value="SAF"/>
    <property type="match status" value="1"/>
</dbReference>
<evidence type="ECO:0000256" key="1">
    <source>
        <dbReference type="ARBA" id="ARBA00023239"/>
    </source>
</evidence>
<evidence type="ECO:0000313" key="3">
    <source>
        <dbReference type="EMBL" id="SDN47047.1"/>
    </source>
</evidence>
<dbReference type="InterPro" id="IPR044144">
    <property type="entry name" value="SAF_UxaA/GarD"/>
</dbReference>
<dbReference type="Proteomes" id="UP000199309">
    <property type="component" value="Unassembled WGS sequence"/>
</dbReference>
<dbReference type="STRING" id="349095.SAMN05660299_02768"/>
<name>A0A1H0BMZ3_9FIRM</name>
<dbReference type="CDD" id="cd11613">
    <property type="entry name" value="SAF_AH_GD"/>
    <property type="match status" value="1"/>
</dbReference>
<evidence type="ECO:0000259" key="2">
    <source>
        <dbReference type="SMART" id="SM00858"/>
    </source>
</evidence>